<reference evidence="2 3" key="1">
    <citation type="submission" date="2020-01" db="EMBL/GenBank/DDBJ databases">
        <title>Identification and distribution of gene clusters putatively required for synthesis of sphingolipid metabolism inhibitors in phylogenetically diverse species of the filamentous fungus Fusarium.</title>
        <authorList>
            <person name="Kim H.-S."/>
            <person name="Busman M."/>
            <person name="Brown D.W."/>
            <person name="Divon H."/>
            <person name="Uhlig S."/>
            <person name="Proctor R.H."/>
        </authorList>
    </citation>
    <scope>NUCLEOTIDE SEQUENCE [LARGE SCALE GENOMIC DNA]</scope>
    <source>
        <strain evidence="2 3">NRRL 20459</strain>
    </source>
</reference>
<dbReference type="SUPFAM" id="SSF53474">
    <property type="entry name" value="alpha/beta-Hydrolases"/>
    <property type="match status" value="1"/>
</dbReference>
<dbReference type="AlphaFoldDB" id="A0A8H4PBP6"/>
<dbReference type="Pfam" id="PF12697">
    <property type="entry name" value="Abhydrolase_6"/>
    <property type="match status" value="1"/>
</dbReference>
<protein>
    <submittedName>
        <fullName evidence="2">Alpha beta hydrolase family domain-containing</fullName>
    </submittedName>
</protein>
<gene>
    <name evidence="2" type="ORF">FALBO_9754</name>
</gene>
<evidence type="ECO:0000313" key="2">
    <source>
        <dbReference type="EMBL" id="KAF4463426.1"/>
    </source>
</evidence>
<feature type="domain" description="AB hydrolase-1" evidence="1">
    <location>
        <begin position="43"/>
        <end position="289"/>
    </location>
</feature>
<dbReference type="PANTHER" id="PTHR37017:SF11">
    <property type="entry name" value="ESTERASE_LIPASE_THIOESTERASE DOMAIN-CONTAINING PROTEIN"/>
    <property type="match status" value="1"/>
</dbReference>
<keyword evidence="3" id="KW-1185">Reference proteome</keyword>
<dbReference type="InterPro" id="IPR029058">
    <property type="entry name" value="AB_hydrolase_fold"/>
</dbReference>
<proteinExistence type="predicted"/>
<comment type="caution">
    <text evidence="2">The sequence shown here is derived from an EMBL/GenBank/DDBJ whole genome shotgun (WGS) entry which is preliminary data.</text>
</comment>
<organism evidence="2 3">
    <name type="scientific">Fusarium albosuccineum</name>
    <dbReference type="NCBI Taxonomy" id="1237068"/>
    <lineage>
        <taxon>Eukaryota</taxon>
        <taxon>Fungi</taxon>
        <taxon>Dikarya</taxon>
        <taxon>Ascomycota</taxon>
        <taxon>Pezizomycotina</taxon>
        <taxon>Sordariomycetes</taxon>
        <taxon>Hypocreomycetidae</taxon>
        <taxon>Hypocreales</taxon>
        <taxon>Nectriaceae</taxon>
        <taxon>Fusarium</taxon>
        <taxon>Fusarium decemcellulare species complex</taxon>
    </lineage>
</organism>
<accession>A0A8H4PBP6</accession>
<dbReference type="PANTHER" id="PTHR37017">
    <property type="entry name" value="AB HYDROLASE-1 DOMAIN-CONTAINING PROTEIN-RELATED"/>
    <property type="match status" value="1"/>
</dbReference>
<name>A0A8H4PBP6_9HYPO</name>
<dbReference type="InterPro" id="IPR000073">
    <property type="entry name" value="AB_hydrolase_1"/>
</dbReference>
<dbReference type="Gene3D" id="3.40.50.1820">
    <property type="entry name" value="alpha/beta hydrolase"/>
    <property type="match status" value="1"/>
</dbReference>
<sequence length="297" mass="32456">MLVLTPSEFIRSFDRPGHFTKVRICIATAFTYEDQMSKQNPVIVIVPGGFCSPKLYTKVGDILKNGGFTVLVPSLAVCGNLPSKDPASPEYKDLASKTPLDDVQQIHELLTPHLDQGLEAVIFAHSYGSTPGMLAVEGQTVEERAARGLKGGIKGFVTISGSAYPARGCNVLGNTEDTPIMSYHRLEEGVLHMKGDEAKPLFFSDLPPEAQSAAWANVFESQSRKSLNHKADFVEADIRVPKTYISCEKDECIPPAYQQIFIKSGGFKKVEKLPSGHFPFLSIPQDTAKLLSRIATE</sequence>
<evidence type="ECO:0000259" key="1">
    <source>
        <dbReference type="Pfam" id="PF12697"/>
    </source>
</evidence>
<dbReference type="EMBL" id="JAADYS010001357">
    <property type="protein sequence ID" value="KAF4463426.1"/>
    <property type="molecule type" value="Genomic_DNA"/>
</dbReference>
<evidence type="ECO:0000313" key="3">
    <source>
        <dbReference type="Proteomes" id="UP000554235"/>
    </source>
</evidence>
<dbReference type="OrthoDB" id="1263307at2759"/>
<dbReference type="InterPro" id="IPR052897">
    <property type="entry name" value="Sec-Metab_Biosynth_Hydrolase"/>
</dbReference>
<dbReference type="GO" id="GO:0016787">
    <property type="term" value="F:hydrolase activity"/>
    <property type="evidence" value="ECO:0007669"/>
    <property type="project" value="UniProtKB-KW"/>
</dbReference>
<keyword evidence="2" id="KW-0378">Hydrolase</keyword>
<dbReference type="Proteomes" id="UP000554235">
    <property type="component" value="Unassembled WGS sequence"/>
</dbReference>